<feature type="compositionally biased region" description="Low complexity" evidence="6">
    <location>
        <begin position="7"/>
        <end position="21"/>
    </location>
</feature>
<dbReference type="AlphaFoldDB" id="A0A814K4A5"/>
<organism evidence="9 10">
    <name type="scientific">Brachionus calyciflorus</name>
    <dbReference type="NCBI Taxonomy" id="104777"/>
    <lineage>
        <taxon>Eukaryota</taxon>
        <taxon>Metazoa</taxon>
        <taxon>Spiralia</taxon>
        <taxon>Gnathifera</taxon>
        <taxon>Rotifera</taxon>
        <taxon>Eurotatoria</taxon>
        <taxon>Monogononta</taxon>
        <taxon>Pseudotrocha</taxon>
        <taxon>Ploima</taxon>
        <taxon>Brachionidae</taxon>
        <taxon>Brachionus</taxon>
    </lineage>
</organism>
<feature type="disulfide bond" evidence="5">
    <location>
        <begin position="92"/>
        <end position="101"/>
    </location>
</feature>
<evidence type="ECO:0000259" key="8">
    <source>
        <dbReference type="PROSITE" id="PS50026"/>
    </source>
</evidence>
<dbReference type="GO" id="GO:0007157">
    <property type="term" value="P:heterophilic cell-cell adhesion via plasma membrane cell adhesion molecules"/>
    <property type="evidence" value="ECO:0007669"/>
    <property type="project" value="TreeGrafter"/>
</dbReference>
<reference evidence="9" key="1">
    <citation type="submission" date="2021-02" db="EMBL/GenBank/DDBJ databases">
        <authorList>
            <person name="Nowell W R."/>
        </authorList>
    </citation>
    <scope>NUCLEOTIDE SEQUENCE</scope>
    <source>
        <strain evidence="9">Ploen Becks lab</strain>
    </source>
</reference>
<dbReference type="InterPro" id="IPR000742">
    <property type="entry name" value="EGF"/>
</dbReference>
<feature type="transmembrane region" description="Helical" evidence="7">
    <location>
        <begin position="201"/>
        <end position="223"/>
    </location>
</feature>
<evidence type="ECO:0000256" key="7">
    <source>
        <dbReference type="SAM" id="Phobius"/>
    </source>
</evidence>
<dbReference type="SMART" id="SM00181">
    <property type="entry name" value="EGF"/>
    <property type="match status" value="3"/>
</dbReference>
<dbReference type="Proteomes" id="UP000663879">
    <property type="component" value="Unassembled WGS sequence"/>
</dbReference>
<feature type="region of interest" description="Disordered" evidence="6">
    <location>
        <begin position="1"/>
        <end position="23"/>
    </location>
</feature>
<name>A0A814K4A5_9BILA</name>
<keyword evidence="7" id="KW-1133">Transmembrane helix</keyword>
<dbReference type="PANTHER" id="PTHR24049">
    <property type="entry name" value="CRUMBS FAMILY MEMBER"/>
    <property type="match status" value="1"/>
</dbReference>
<evidence type="ECO:0000256" key="6">
    <source>
        <dbReference type="SAM" id="MobiDB-lite"/>
    </source>
</evidence>
<evidence type="ECO:0000313" key="10">
    <source>
        <dbReference type="Proteomes" id="UP000663879"/>
    </source>
</evidence>
<dbReference type="OrthoDB" id="430340at2759"/>
<comment type="caution">
    <text evidence="9">The sequence shown here is derived from an EMBL/GenBank/DDBJ whole genome shotgun (WGS) entry which is preliminary data.</text>
</comment>
<dbReference type="Pfam" id="PF00008">
    <property type="entry name" value="EGF"/>
    <property type="match status" value="1"/>
</dbReference>
<dbReference type="GO" id="GO:0032991">
    <property type="term" value="C:protein-containing complex"/>
    <property type="evidence" value="ECO:0007669"/>
    <property type="project" value="TreeGrafter"/>
</dbReference>
<dbReference type="Gene3D" id="2.10.25.10">
    <property type="entry name" value="Laminin"/>
    <property type="match status" value="3"/>
</dbReference>
<keyword evidence="7" id="KW-0472">Membrane</keyword>
<dbReference type="InterPro" id="IPR051022">
    <property type="entry name" value="Notch_Cell-Fate_Det"/>
</dbReference>
<feature type="domain" description="EGF-like" evidence="8">
    <location>
        <begin position="65"/>
        <end position="102"/>
    </location>
</feature>
<keyword evidence="1 5" id="KW-0245">EGF-like domain</keyword>
<sequence>MKQVKPNETNYSTTNSISYNSETHKSESTEYRFLSRVPLVSVAKIIKIESMNDTEIVNILSSKSDLSDCLTNCSNNGQCKYDAQIDRFICHCQQNFYGSSCKLNSRPCSSNPCLNNGTCTDVLINNIFNYECQCSNEFYSGRNCEFRKDVCLNETCSNKGNCYDSNHIAKCKCFSMYSGDKCEIEANDLKTIKSTVKVTSIVAITFLFCFYSIFISIDVLSFFCKNKLKKKKKTIKK</sequence>
<dbReference type="PANTHER" id="PTHR24049:SF22">
    <property type="entry name" value="DROSOPHILA CRUMBS HOMOLOG"/>
    <property type="match status" value="1"/>
</dbReference>
<feature type="disulfide bond" evidence="5">
    <location>
        <begin position="73"/>
        <end position="90"/>
    </location>
</feature>
<dbReference type="GO" id="GO:0005886">
    <property type="term" value="C:plasma membrane"/>
    <property type="evidence" value="ECO:0007669"/>
    <property type="project" value="TreeGrafter"/>
</dbReference>
<keyword evidence="7" id="KW-0812">Transmembrane</keyword>
<dbReference type="SUPFAM" id="SSF57196">
    <property type="entry name" value="EGF/Laminin"/>
    <property type="match status" value="3"/>
</dbReference>
<feature type="domain" description="EGF-like" evidence="8">
    <location>
        <begin position="147"/>
        <end position="183"/>
    </location>
</feature>
<protein>
    <recommendedName>
        <fullName evidence="8">EGF-like domain-containing protein</fullName>
    </recommendedName>
</protein>
<gene>
    <name evidence="9" type="ORF">OXX778_LOCUS18590</name>
</gene>
<dbReference type="PROSITE" id="PS00022">
    <property type="entry name" value="EGF_1"/>
    <property type="match status" value="2"/>
</dbReference>
<dbReference type="GO" id="GO:0045197">
    <property type="term" value="P:establishment or maintenance of epithelial cell apical/basal polarity"/>
    <property type="evidence" value="ECO:0007669"/>
    <property type="project" value="TreeGrafter"/>
</dbReference>
<dbReference type="PROSITE" id="PS50026">
    <property type="entry name" value="EGF_3"/>
    <property type="match status" value="3"/>
</dbReference>
<evidence type="ECO:0000256" key="1">
    <source>
        <dbReference type="ARBA" id="ARBA00022536"/>
    </source>
</evidence>
<keyword evidence="3" id="KW-0677">Repeat</keyword>
<evidence type="ECO:0000313" key="9">
    <source>
        <dbReference type="EMBL" id="CAF1046041.1"/>
    </source>
</evidence>
<feature type="disulfide bond" evidence="5">
    <location>
        <begin position="69"/>
        <end position="79"/>
    </location>
</feature>
<feature type="disulfide bond" evidence="5">
    <location>
        <begin position="173"/>
        <end position="182"/>
    </location>
</feature>
<comment type="caution">
    <text evidence="5">Lacks conserved residue(s) required for the propagation of feature annotation.</text>
</comment>
<feature type="domain" description="EGF-like" evidence="8">
    <location>
        <begin position="104"/>
        <end position="145"/>
    </location>
</feature>
<proteinExistence type="predicted"/>
<keyword evidence="4 5" id="KW-1015">Disulfide bond</keyword>
<evidence type="ECO:0000256" key="3">
    <source>
        <dbReference type="ARBA" id="ARBA00022737"/>
    </source>
</evidence>
<evidence type="ECO:0000256" key="4">
    <source>
        <dbReference type="ARBA" id="ARBA00023157"/>
    </source>
</evidence>
<evidence type="ECO:0000256" key="2">
    <source>
        <dbReference type="ARBA" id="ARBA00022729"/>
    </source>
</evidence>
<accession>A0A814K4A5</accession>
<keyword evidence="2" id="KW-0732">Signal</keyword>
<keyword evidence="10" id="KW-1185">Reference proteome</keyword>
<evidence type="ECO:0000256" key="5">
    <source>
        <dbReference type="PROSITE-ProRule" id="PRU00076"/>
    </source>
</evidence>
<dbReference type="EMBL" id="CAJNOC010005222">
    <property type="protein sequence ID" value="CAF1046041.1"/>
    <property type="molecule type" value="Genomic_DNA"/>
</dbReference>